<dbReference type="EMBL" id="JAPQKS010000008">
    <property type="protein sequence ID" value="KAJ5216895.1"/>
    <property type="molecule type" value="Genomic_DNA"/>
</dbReference>
<accession>A0A9W9NBP3</accession>
<evidence type="ECO:0000256" key="1">
    <source>
        <dbReference type="SAM" id="MobiDB-lite"/>
    </source>
</evidence>
<gene>
    <name evidence="2" type="ORF">N7468_009903</name>
</gene>
<feature type="region of interest" description="Disordered" evidence="1">
    <location>
        <begin position="19"/>
        <end position="156"/>
    </location>
</feature>
<dbReference type="RefSeq" id="XP_058325766.1">
    <property type="nucleotide sequence ID" value="XM_058479198.1"/>
</dbReference>
<evidence type="ECO:0000313" key="3">
    <source>
        <dbReference type="Proteomes" id="UP001150941"/>
    </source>
</evidence>
<feature type="compositionally biased region" description="Polar residues" evidence="1">
    <location>
        <begin position="34"/>
        <end position="46"/>
    </location>
</feature>
<dbReference type="Proteomes" id="UP001150941">
    <property type="component" value="Unassembled WGS sequence"/>
</dbReference>
<organism evidence="2 3">
    <name type="scientific">Penicillium chermesinum</name>
    <dbReference type="NCBI Taxonomy" id="63820"/>
    <lineage>
        <taxon>Eukaryota</taxon>
        <taxon>Fungi</taxon>
        <taxon>Dikarya</taxon>
        <taxon>Ascomycota</taxon>
        <taxon>Pezizomycotina</taxon>
        <taxon>Eurotiomycetes</taxon>
        <taxon>Eurotiomycetidae</taxon>
        <taxon>Eurotiales</taxon>
        <taxon>Aspergillaceae</taxon>
        <taxon>Penicillium</taxon>
    </lineage>
</organism>
<reference evidence="2" key="1">
    <citation type="submission" date="2022-11" db="EMBL/GenBank/DDBJ databases">
        <authorList>
            <person name="Petersen C."/>
        </authorList>
    </citation>
    <scope>NUCLEOTIDE SEQUENCE</scope>
    <source>
        <strain evidence="2">IBT 19713</strain>
    </source>
</reference>
<name>A0A9W9NBP3_9EURO</name>
<feature type="compositionally biased region" description="Basic residues" evidence="1">
    <location>
        <begin position="144"/>
        <end position="156"/>
    </location>
</feature>
<dbReference type="AlphaFoldDB" id="A0A9W9NBP3"/>
<evidence type="ECO:0000313" key="2">
    <source>
        <dbReference type="EMBL" id="KAJ5216895.1"/>
    </source>
</evidence>
<keyword evidence="3" id="KW-1185">Reference proteome</keyword>
<comment type="caution">
    <text evidence="2">The sequence shown here is derived from an EMBL/GenBank/DDBJ whole genome shotgun (WGS) entry which is preliminary data.</text>
</comment>
<feature type="compositionally biased region" description="Basic residues" evidence="1">
    <location>
        <begin position="22"/>
        <end position="32"/>
    </location>
</feature>
<reference evidence="2" key="2">
    <citation type="journal article" date="2023" name="IMA Fungus">
        <title>Comparative genomic study of the Penicillium genus elucidates a diverse pangenome and 15 lateral gene transfer events.</title>
        <authorList>
            <person name="Petersen C."/>
            <person name="Sorensen T."/>
            <person name="Nielsen M.R."/>
            <person name="Sondergaard T.E."/>
            <person name="Sorensen J.L."/>
            <person name="Fitzpatrick D.A."/>
            <person name="Frisvad J.C."/>
            <person name="Nielsen K.L."/>
        </authorList>
    </citation>
    <scope>NUCLEOTIDE SEQUENCE</scope>
    <source>
        <strain evidence="2">IBT 19713</strain>
    </source>
</reference>
<sequence>MYPAVFVYTLFVLHTQIGRMSRTQRTHSRRHTAPSDSQRYPEQLTCSFPRDRVSASAVGSKPNPSMPEIQVCPSSRPTRIILRMGRPPAPSEMLGSSAAPSTQVGPKSRNSHHNAAPKPRTREDWLKRLRPRKSISTPPVSGRKSARKPQRRSGSH</sequence>
<protein>
    <submittedName>
        <fullName evidence="2">Uncharacterized protein</fullName>
    </submittedName>
</protein>
<proteinExistence type="predicted"/>
<dbReference type="GeneID" id="83206502"/>